<evidence type="ECO:0000313" key="3">
    <source>
        <dbReference type="EMBL" id="RLP84745.1"/>
    </source>
</evidence>
<name>A0A3L7AXT6_9MICO</name>
<keyword evidence="2" id="KW-0472">Membrane</keyword>
<keyword evidence="4" id="KW-1185">Reference proteome</keyword>
<feature type="transmembrane region" description="Helical" evidence="2">
    <location>
        <begin position="41"/>
        <end position="60"/>
    </location>
</feature>
<accession>A0A3L7AXT6</accession>
<dbReference type="PANTHER" id="PTHR43057:SF1">
    <property type="entry name" value="ARSENICAL-RESISTANCE PROTEIN 3"/>
    <property type="match status" value="1"/>
</dbReference>
<dbReference type="GO" id="GO:0015104">
    <property type="term" value="F:antimonite transmembrane transporter activity"/>
    <property type="evidence" value="ECO:0007669"/>
    <property type="project" value="TreeGrafter"/>
</dbReference>
<dbReference type="Pfam" id="PF13593">
    <property type="entry name" value="SBF_like"/>
    <property type="match status" value="1"/>
</dbReference>
<feature type="transmembrane region" description="Helical" evidence="2">
    <location>
        <begin position="67"/>
        <end position="86"/>
    </location>
</feature>
<feature type="transmembrane region" description="Helical" evidence="2">
    <location>
        <begin position="134"/>
        <end position="157"/>
    </location>
</feature>
<dbReference type="GO" id="GO:0015105">
    <property type="term" value="F:arsenite transmembrane transporter activity"/>
    <property type="evidence" value="ECO:0007669"/>
    <property type="project" value="TreeGrafter"/>
</dbReference>
<dbReference type="InterPro" id="IPR016833">
    <property type="entry name" value="Put_Na-Bile_cotransptr"/>
</dbReference>
<evidence type="ECO:0000256" key="2">
    <source>
        <dbReference type="SAM" id="Phobius"/>
    </source>
</evidence>
<dbReference type="PANTHER" id="PTHR43057">
    <property type="entry name" value="ARSENITE EFFLUX TRANSPORTER"/>
    <property type="match status" value="1"/>
</dbReference>
<keyword evidence="2" id="KW-1133">Transmembrane helix</keyword>
<evidence type="ECO:0000256" key="1">
    <source>
        <dbReference type="ARBA" id="ARBA00022448"/>
    </source>
</evidence>
<feature type="transmembrane region" description="Helical" evidence="2">
    <location>
        <begin position="106"/>
        <end position="127"/>
    </location>
</feature>
<keyword evidence="2" id="KW-0812">Transmembrane</keyword>
<organism evidence="3 4">
    <name type="scientific">Mycetocola lacteus</name>
    <dbReference type="NCBI Taxonomy" id="76637"/>
    <lineage>
        <taxon>Bacteria</taxon>
        <taxon>Bacillati</taxon>
        <taxon>Actinomycetota</taxon>
        <taxon>Actinomycetes</taxon>
        <taxon>Micrococcales</taxon>
        <taxon>Microbacteriaceae</taxon>
        <taxon>Mycetocola</taxon>
    </lineage>
</organism>
<feature type="transmembrane region" description="Helical" evidence="2">
    <location>
        <begin position="294"/>
        <end position="314"/>
    </location>
</feature>
<protein>
    <submittedName>
        <fullName evidence="3">Arsenic resistance protein</fullName>
    </submittedName>
</protein>
<dbReference type="InterPro" id="IPR004706">
    <property type="entry name" value="Arsenical-R_Acr3"/>
</dbReference>
<evidence type="ECO:0000313" key="4">
    <source>
        <dbReference type="Proteomes" id="UP000269438"/>
    </source>
</evidence>
<proteinExistence type="predicted"/>
<dbReference type="GO" id="GO:0015297">
    <property type="term" value="F:antiporter activity"/>
    <property type="evidence" value="ECO:0007669"/>
    <property type="project" value="InterPro"/>
</dbReference>
<reference evidence="3 4" key="1">
    <citation type="submission" date="2018-10" db="EMBL/GenBank/DDBJ databases">
        <authorList>
            <person name="Li J."/>
        </authorList>
    </citation>
    <scope>NUCLEOTIDE SEQUENCE [LARGE SCALE GENOMIC DNA]</scope>
    <source>
        <strain evidence="3 4">JCM 11654</strain>
    </source>
</reference>
<dbReference type="AlphaFoldDB" id="A0A3L7AXT6"/>
<sequence length="322" mass="34229">MIERLERFQLPLCLAAVLLGIVAGAWAPRLAHPLELALTPILALLMCATFLAVPLAWLAPALRDGRFIGAILTLNFVVVPAVVWLLTRTDRGLLLAAYPVDTGIRVGVVLVLLAPCVDYVIAFTGLAGGARDRLLATAPLLLLVQAVLIPLYLPLMVGGDSFQIEAGPFIEALVVLLLIPLIVAAVVQATRRRSRLARGIDRAGTVGMVPLMMATLFTVVGAQSAKIGAEIMTVLIAVPTYVLFLIVMFPLGILIGKLFVLDVPGTRALTMSGATRNSLVVLPLALALPEPLQAAALVVVTQTLVELTGMLVYVRVVPRLIR</sequence>
<keyword evidence="1" id="KW-0813">Transport</keyword>
<dbReference type="Proteomes" id="UP000269438">
    <property type="component" value="Unassembled WGS sequence"/>
</dbReference>
<feature type="transmembrane region" description="Helical" evidence="2">
    <location>
        <begin position="169"/>
        <end position="187"/>
    </location>
</feature>
<dbReference type="GO" id="GO:0005886">
    <property type="term" value="C:plasma membrane"/>
    <property type="evidence" value="ECO:0007669"/>
    <property type="project" value="TreeGrafter"/>
</dbReference>
<dbReference type="EMBL" id="RCUY01000001">
    <property type="protein sequence ID" value="RLP84745.1"/>
    <property type="molecule type" value="Genomic_DNA"/>
</dbReference>
<dbReference type="Gene3D" id="1.20.1530.20">
    <property type="match status" value="1"/>
</dbReference>
<dbReference type="InterPro" id="IPR038770">
    <property type="entry name" value="Na+/solute_symporter_sf"/>
</dbReference>
<gene>
    <name evidence="3" type="ORF">D9V34_01760</name>
</gene>
<feature type="transmembrane region" description="Helical" evidence="2">
    <location>
        <begin position="231"/>
        <end position="256"/>
    </location>
</feature>
<comment type="caution">
    <text evidence="3">The sequence shown here is derived from an EMBL/GenBank/DDBJ whole genome shotgun (WGS) entry which is preliminary data.</text>
</comment>
<dbReference type="OrthoDB" id="3254016at2"/>